<feature type="region of interest" description="Disordered" evidence="5">
    <location>
        <begin position="353"/>
        <end position="378"/>
    </location>
</feature>
<protein>
    <submittedName>
        <fullName evidence="9">PA14 domain-containing protein</fullName>
    </submittedName>
</protein>
<dbReference type="InterPro" id="IPR050330">
    <property type="entry name" value="Bact_OuterMem_StrucFunc"/>
</dbReference>
<dbReference type="Gene3D" id="3.90.182.10">
    <property type="entry name" value="Toxin - Anthrax Protective Antigen,domain 1"/>
    <property type="match status" value="1"/>
</dbReference>
<dbReference type="SUPFAM" id="SSF56988">
    <property type="entry name" value="Anthrax protective antigen"/>
    <property type="match status" value="1"/>
</dbReference>
<dbReference type="InterPro" id="IPR011658">
    <property type="entry name" value="PA14_dom"/>
</dbReference>
<dbReference type="InterPro" id="IPR006664">
    <property type="entry name" value="OMP_bac"/>
</dbReference>
<feature type="signal peptide" evidence="6">
    <location>
        <begin position="1"/>
        <end position="24"/>
    </location>
</feature>
<dbReference type="PANTHER" id="PTHR30329:SF21">
    <property type="entry name" value="LIPOPROTEIN YIAD-RELATED"/>
    <property type="match status" value="1"/>
</dbReference>
<reference evidence="9 10" key="1">
    <citation type="submission" date="2022-04" db="EMBL/GenBank/DDBJ databases">
        <title>Hymenobacter sp. isolated from the air.</title>
        <authorList>
            <person name="Won M."/>
            <person name="Lee C.-M."/>
            <person name="Woen H.-Y."/>
            <person name="Kwon S.-W."/>
        </authorList>
    </citation>
    <scope>NUCLEOTIDE SEQUENCE [LARGE SCALE GENOMIC DNA]</scope>
    <source>
        <strain evidence="10">5516 S-25</strain>
    </source>
</reference>
<evidence type="ECO:0000256" key="4">
    <source>
        <dbReference type="PROSITE-ProRule" id="PRU00473"/>
    </source>
</evidence>
<feature type="domain" description="PA14" evidence="8">
    <location>
        <begin position="27"/>
        <end position="175"/>
    </location>
</feature>
<feature type="chain" id="PRO_5045267623" evidence="6">
    <location>
        <begin position="25"/>
        <end position="378"/>
    </location>
</feature>
<dbReference type="PROSITE" id="PS51820">
    <property type="entry name" value="PA14"/>
    <property type="match status" value="1"/>
</dbReference>
<dbReference type="InterPro" id="IPR006665">
    <property type="entry name" value="OmpA-like"/>
</dbReference>
<evidence type="ECO:0000259" key="7">
    <source>
        <dbReference type="PROSITE" id="PS51123"/>
    </source>
</evidence>
<proteinExistence type="predicted"/>
<organism evidence="9 10">
    <name type="scientific">Hymenobacter sublimis</name>
    <dbReference type="NCBI Taxonomy" id="2933777"/>
    <lineage>
        <taxon>Bacteria</taxon>
        <taxon>Pseudomonadati</taxon>
        <taxon>Bacteroidota</taxon>
        <taxon>Cytophagia</taxon>
        <taxon>Cytophagales</taxon>
        <taxon>Hymenobacteraceae</taxon>
        <taxon>Hymenobacter</taxon>
    </lineage>
</organism>
<dbReference type="PROSITE" id="PS51123">
    <property type="entry name" value="OMPA_2"/>
    <property type="match status" value="1"/>
</dbReference>
<dbReference type="CDD" id="cd07185">
    <property type="entry name" value="OmpA_C-like"/>
    <property type="match status" value="1"/>
</dbReference>
<feature type="domain" description="OmpA-like" evidence="7">
    <location>
        <begin position="264"/>
        <end position="378"/>
    </location>
</feature>
<dbReference type="InterPro" id="IPR037524">
    <property type="entry name" value="PA14/GLEYA"/>
</dbReference>
<dbReference type="RefSeq" id="WP_247975212.1">
    <property type="nucleotide sequence ID" value="NZ_CP095848.1"/>
</dbReference>
<evidence type="ECO:0000313" key="9">
    <source>
        <dbReference type="EMBL" id="UPL48874.1"/>
    </source>
</evidence>
<gene>
    <name evidence="9" type="ORF">MWH26_17010</name>
</gene>
<dbReference type="Pfam" id="PF00691">
    <property type="entry name" value="OmpA"/>
    <property type="match status" value="1"/>
</dbReference>
<evidence type="ECO:0000259" key="8">
    <source>
        <dbReference type="PROSITE" id="PS51820"/>
    </source>
</evidence>
<dbReference type="PRINTS" id="PR01021">
    <property type="entry name" value="OMPADOMAIN"/>
</dbReference>
<sequence>MMLSSLCQKLLTGCLCLLSSWTLAQHQAGSGLRGQYYEGKKFEKLVLTRTDAAIDFNWTVGPSGNHFVSPGPGVPGEYFSVRWAGHVYAPVTGVYTFQIATDDGMRVWIGGKKVLDSWHDQLVTVSTTHLKMKAGSYYALRVEYYQSDRDSRALLAWQLPDFNTFNEPQPIPAANLYSTLPTNILLLVEATPPQPKAAASVPAAAPAAASGGKPKPNAKPARAASSPAPVAAAKPKSAVVPVVTRAAPAKADTATAHLPDLTALSKGAAVTLPNLYFTQSTAALLPSSRPTLNALARTLRAQPTMQLEIAGHTDNVGEAALNLRLSEQRARVVRQYLVQQGVDSVRLTARGYGGARPVADNRDPQQRPRNRRVEVVVQ</sequence>
<dbReference type="EMBL" id="CP095848">
    <property type="protein sequence ID" value="UPL48874.1"/>
    <property type="molecule type" value="Genomic_DNA"/>
</dbReference>
<keyword evidence="2 4" id="KW-0472">Membrane</keyword>
<dbReference type="Pfam" id="PF07691">
    <property type="entry name" value="PA14"/>
    <property type="match status" value="1"/>
</dbReference>
<evidence type="ECO:0000256" key="6">
    <source>
        <dbReference type="SAM" id="SignalP"/>
    </source>
</evidence>
<keyword evidence="6" id="KW-0732">Signal</keyword>
<dbReference type="Gene3D" id="3.30.1330.60">
    <property type="entry name" value="OmpA-like domain"/>
    <property type="match status" value="1"/>
</dbReference>
<evidence type="ECO:0000313" key="10">
    <source>
        <dbReference type="Proteomes" id="UP000829647"/>
    </source>
</evidence>
<dbReference type="PRINTS" id="PR01023">
    <property type="entry name" value="NAFLGMOTY"/>
</dbReference>
<keyword evidence="3" id="KW-0998">Cell outer membrane</keyword>
<dbReference type="SMART" id="SM00758">
    <property type="entry name" value="PA14"/>
    <property type="match status" value="1"/>
</dbReference>
<feature type="compositionally biased region" description="Basic and acidic residues" evidence="5">
    <location>
        <begin position="359"/>
        <end position="378"/>
    </location>
</feature>
<accession>A0ABY4JAL0</accession>
<comment type="subcellular location">
    <subcellularLocation>
        <location evidence="1">Cell outer membrane</location>
    </subcellularLocation>
</comment>
<evidence type="ECO:0000256" key="1">
    <source>
        <dbReference type="ARBA" id="ARBA00004442"/>
    </source>
</evidence>
<evidence type="ECO:0000256" key="2">
    <source>
        <dbReference type="ARBA" id="ARBA00023136"/>
    </source>
</evidence>
<feature type="region of interest" description="Disordered" evidence="5">
    <location>
        <begin position="198"/>
        <end position="230"/>
    </location>
</feature>
<evidence type="ECO:0000256" key="3">
    <source>
        <dbReference type="ARBA" id="ARBA00023237"/>
    </source>
</evidence>
<name>A0ABY4JAL0_9BACT</name>
<dbReference type="InterPro" id="IPR036737">
    <property type="entry name" value="OmpA-like_sf"/>
</dbReference>
<evidence type="ECO:0000256" key="5">
    <source>
        <dbReference type="SAM" id="MobiDB-lite"/>
    </source>
</evidence>
<dbReference type="SUPFAM" id="SSF103088">
    <property type="entry name" value="OmpA-like"/>
    <property type="match status" value="1"/>
</dbReference>
<dbReference type="Proteomes" id="UP000829647">
    <property type="component" value="Chromosome"/>
</dbReference>
<dbReference type="PANTHER" id="PTHR30329">
    <property type="entry name" value="STATOR ELEMENT OF FLAGELLAR MOTOR COMPLEX"/>
    <property type="match status" value="1"/>
</dbReference>
<keyword evidence="10" id="KW-1185">Reference proteome</keyword>